<evidence type="ECO:0000313" key="11">
    <source>
        <dbReference type="EMBL" id="GGB55145.1"/>
    </source>
</evidence>
<evidence type="ECO:0000259" key="9">
    <source>
        <dbReference type="Pfam" id="PF03717"/>
    </source>
</evidence>
<dbReference type="Pfam" id="PF03717">
    <property type="entry name" value="PBP_dimer"/>
    <property type="match status" value="1"/>
</dbReference>
<gene>
    <name evidence="11" type="primary">pbpC</name>
    <name evidence="11" type="ORF">GCM10011409_35950</name>
</gene>
<dbReference type="PANTHER" id="PTHR30627:SF25">
    <property type="entry name" value="PENICILLIN-BINDING PROTEIN 3"/>
    <property type="match status" value="1"/>
</dbReference>
<keyword evidence="12" id="KW-1185">Reference proteome</keyword>
<dbReference type="GO" id="GO:0071555">
    <property type="term" value="P:cell wall organization"/>
    <property type="evidence" value="ECO:0007669"/>
    <property type="project" value="TreeGrafter"/>
</dbReference>
<dbReference type="PROSITE" id="PS51257">
    <property type="entry name" value="PROKAR_LIPOPROTEIN"/>
    <property type="match status" value="1"/>
</dbReference>
<accession>A0A9W5U0A6</accession>
<feature type="chain" id="PRO_5040943342" description="serine-type D-Ala-D-Ala carboxypeptidase" evidence="7">
    <location>
        <begin position="24"/>
        <end position="675"/>
    </location>
</feature>
<dbReference type="AlphaFoldDB" id="A0A9W5U0A6"/>
<proteinExistence type="inferred from homology"/>
<comment type="pathway">
    <text evidence="2">Cell wall biogenesis; peptidoglycan biosynthesis.</text>
</comment>
<dbReference type="PANTHER" id="PTHR30627">
    <property type="entry name" value="PEPTIDOGLYCAN D,D-TRANSPEPTIDASE"/>
    <property type="match status" value="1"/>
</dbReference>
<dbReference type="Gene3D" id="3.40.710.10">
    <property type="entry name" value="DD-peptidase/beta-lactamase superfamily"/>
    <property type="match status" value="1"/>
</dbReference>
<dbReference type="InterPro" id="IPR032710">
    <property type="entry name" value="NTF2-like_dom_sf"/>
</dbReference>
<evidence type="ECO:0000256" key="5">
    <source>
        <dbReference type="ARBA" id="ARBA00023136"/>
    </source>
</evidence>
<keyword evidence="7" id="KW-0732">Signal</keyword>
<dbReference type="SUPFAM" id="SSF56519">
    <property type="entry name" value="Penicillin binding protein dimerisation domain"/>
    <property type="match status" value="1"/>
</dbReference>
<evidence type="ECO:0000256" key="3">
    <source>
        <dbReference type="ARBA" id="ARBA00007171"/>
    </source>
</evidence>
<protein>
    <recommendedName>
        <fullName evidence="4">serine-type D-Ala-D-Ala carboxypeptidase</fullName>
        <ecNumber evidence="4">3.4.16.4</ecNumber>
    </recommendedName>
</protein>
<dbReference type="RefSeq" id="WP_155555370.1">
    <property type="nucleotide sequence ID" value="NZ_BMJD01000039.1"/>
</dbReference>
<evidence type="ECO:0000256" key="6">
    <source>
        <dbReference type="ARBA" id="ARBA00034000"/>
    </source>
</evidence>
<dbReference type="Gene3D" id="3.90.1310.10">
    <property type="entry name" value="Penicillin-binding protein 2a (Domain 2)"/>
    <property type="match status" value="1"/>
</dbReference>
<comment type="similarity">
    <text evidence="3">Belongs to the transpeptidase family.</text>
</comment>
<name>A0A9W5U0A6_9BACI</name>
<dbReference type="InterPro" id="IPR050515">
    <property type="entry name" value="Beta-lactam/transpept"/>
</dbReference>
<evidence type="ECO:0000256" key="1">
    <source>
        <dbReference type="ARBA" id="ARBA00004370"/>
    </source>
</evidence>
<evidence type="ECO:0000313" key="12">
    <source>
        <dbReference type="Proteomes" id="UP000621492"/>
    </source>
</evidence>
<dbReference type="InterPro" id="IPR007887">
    <property type="entry name" value="MecA_N"/>
</dbReference>
<comment type="catalytic activity">
    <reaction evidence="6">
        <text>Preferential cleavage: (Ac)2-L-Lys-D-Ala-|-D-Ala. Also transpeptidation of peptidyl-alanyl moieties that are N-acyl substituents of D-alanine.</text>
        <dbReference type="EC" id="3.4.16.4"/>
    </reaction>
</comment>
<dbReference type="Gene3D" id="3.30.1390.30">
    <property type="entry name" value="Penicillin-binding protein 2a, domain 3"/>
    <property type="match status" value="1"/>
</dbReference>
<evidence type="ECO:0000259" key="10">
    <source>
        <dbReference type="Pfam" id="PF05223"/>
    </source>
</evidence>
<evidence type="ECO:0000256" key="4">
    <source>
        <dbReference type="ARBA" id="ARBA00012448"/>
    </source>
</evidence>
<dbReference type="Gene3D" id="3.10.450.100">
    <property type="entry name" value="NTF2-like, domain 1"/>
    <property type="match status" value="1"/>
</dbReference>
<keyword evidence="5" id="KW-0472">Membrane</keyword>
<dbReference type="Pfam" id="PF05223">
    <property type="entry name" value="MecA_N"/>
    <property type="match status" value="1"/>
</dbReference>
<dbReference type="InterPro" id="IPR012338">
    <property type="entry name" value="Beta-lactam/transpept-like"/>
</dbReference>
<feature type="domain" description="Penicillin-binding protein dimerisation" evidence="9">
    <location>
        <begin position="158"/>
        <end position="319"/>
    </location>
</feature>
<dbReference type="InterPro" id="IPR001460">
    <property type="entry name" value="PCN-bd_Tpept"/>
</dbReference>
<evidence type="ECO:0000259" key="8">
    <source>
        <dbReference type="Pfam" id="PF00905"/>
    </source>
</evidence>
<dbReference type="Proteomes" id="UP000621492">
    <property type="component" value="Unassembled WGS sequence"/>
</dbReference>
<dbReference type="GO" id="GO:0071972">
    <property type="term" value="F:peptidoglycan L,D-transpeptidase activity"/>
    <property type="evidence" value="ECO:0007669"/>
    <property type="project" value="TreeGrafter"/>
</dbReference>
<dbReference type="SUPFAM" id="SSF56601">
    <property type="entry name" value="beta-lactamase/transpeptidase-like"/>
    <property type="match status" value="1"/>
</dbReference>
<organism evidence="11 12">
    <name type="scientific">Lentibacillus populi</name>
    <dbReference type="NCBI Taxonomy" id="1827502"/>
    <lineage>
        <taxon>Bacteria</taxon>
        <taxon>Bacillati</taxon>
        <taxon>Bacillota</taxon>
        <taxon>Bacilli</taxon>
        <taxon>Bacillales</taxon>
        <taxon>Bacillaceae</taxon>
        <taxon>Lentibacillus</taxon>
    </lineage>
</organism>
<dbReference type="EMBL" id="BMJD01000039">
    <property type="protein sequence ID" value="GGB55145.1"/>
    <property type="molecule type" value="Genomic_DNA"/>
</dbReference>
<comment type="subcellular location">
    <subcellularLocation>
        <location evidence="1">Membrane</location>
    </subcellularLocation>
</comment>
<sequence length="675" mass="74127">MKKITMILSILFFVFLAACSSDEATPQDRFATYVKQWNDQKFNEMHDMLSAKSAEKYSTEQFVDRYKKIYKDLGISDLKVSFKKLGEEKLESAMDKGKATFPITVKMNTIAGPISFDYKATLVKEGEDDKENWFVQWDPGFIFPEIKDGGEIGIQTEVPKRGEILDRNKMPLAINDIAYEIGIIPEKLGDNPEAMKKKIAGLLDMSVDGIDAALNADWVEPNLFVPLKKVPKTKEAVLNQLWELDPVTEREVTGRVYPAGEAAAHLVGYVGKITAEELEKQEPGEYTANDTIGKRGLEQLYEDQLKGEQGVTITVSKEGEDDVVLAEKPVKDGENIQTTIDVDLQEKIYSSYDGEAGTTAAVNPKTGETLALVSSPAFNPNKMLYGVSQSELGKLQDDPQKPMINRFSATFAPGSVMKPITAAAGLNNGSIDPDKGIEINGLDWSNGKGWGDYKVHRVSSSDGPVDLTDALVRSDNIYFAMKAVDMGAEAFAKGLKQFGFGEDVPFEYPIETSTISESGKFADEVQLADSSYGQGQIQMSPLHLAMAYTSFLNDGKMLKPVLLGNEKTGQTWKEGLVTSDQANVIKDALRKVVDSPKGTAKGAKNADFAISGKTGTAELKKTADDKSGQENGWFVAYPTEEQDILIAMMIEHTEYKGGSSYAVKKVTNILKDFHK</sequence>
<feature type="domain" description="Penicillin-binding protein transpeptidase" evidence="8">
    <location>
        <begin position="357"/>
        <end position="670"/>
    </location>
</feature>
<dbReference type="EC" id="3.4.16.4" evidence="4"/>
<feature type="signal peptide" evidence="7">
    <location>
        <begin position="1"/>
        <end position="23"/>
    </location>
</feature>
<dbReference type="InterPro" id="IPR036138">
    <property type="entry name" value="PBP_dimer_sf"/>
</dbReference>
<dbReference type="GO" id="GO:0005886">
    <property type="term" value="C:plasma membrane"/>
    <property type="evidence" value="ECO:0007669"/>
    <property type="project" value="TreeGrafter"/>
</dbReference>
<comment type="caution">
    <text evidence="11">The sequence shown here is derived from an EMBL/GenBank/DDBJ whole genome shotgun (WGS) entry which is preliminary data.</text>
</comment>
<feature type="domain" description="NTF2-like N-terminal transpeptidase" evidence="10">
    <location>
        <begin position="25"/>
        <end position="148"/>
    </location>
</feature>
<dbReference type="SUPFAM" id="SSF54427">
    <property type="entry name" value="NTF2-like"/>
    <property type="match status" value="1"/>
</dbReference>
<dbReference type="Pfam" id="PF00905">
    <property type="entry name" value="Transpeptidase"/>
    <property type="match status" value="1"/>
</dbReference>
<reference evidence="11" key="1">
    <citation type="journal article" date="2014" name="Int. J. Syst. Evol. Microbiol.">
        <title>Complete genome sequence of Corynebacterium casei LMG S-19264T (=DSM 44701T), isolated from a smear-ripened cheese.</title>
        <authorList>
            <consortium name="US DOE Joint Genome Institute (JGI-PGF)"/>
            <person name="Walter F."/>
            <person name="Albersmeier A."/>
            <person name="Kalinowski J."/>
            <person name="Ruckert C."/>
        </authorList>
    </citation>
    <scope>NUCLEOTIDE SEQUENCE</scope>
    <source>
        <strain evidence="11">CGMCC 1.15454</strain>
    </source>
</reference>
<dbReference type="InterPro" id="IPR005311">
    <property type="entry name" value="PBP_dimer"/>
</dbReference>
<reference evidence="11" key="2">
    <citation type="submission" date="2020-09" db="EMBL/GenBank/DDBJ databases">
        <authorList>
            <person name="Sun Q."/>
            <person name="Zhou Y."/>
        </authorList>
    </citation>
    <scope>NUCLEOTIDE SEQUENCE</scope>
    <source>
        <strain evidence="11">CGMCC 1.15454</strain>
    </source>
</reference>
<evidence type="ECO:0000256" key="2">
    <source>
        <dbReference type="ARBA" id="ARBA00004752"/>
    </source>
</evidence>
<dbReference type="GO" id="GO:0009002">
    <property type="term" value="F:serine-type D-Ala-D-Ala carboxypeptidase activity"/>
    <property type="evidence" value="ECO:0007669"/>
    <property type="project" value="UniProtKB-EC"/>
</dbReference>
<evidence type="ECO:0000256" key="7">
    <source>
        <dbReference type="SAM" id="SignalP"/>
    </source>
</evidence>
<dbReference type="GO" id="GO:0008658">
    <property type="term" value="F:penicillin binding"/>
    <property type="evidence" value="ECO:0007669"/>
    <property type="project" value="InterPro"/>
</dbReference>
<dbReference type="GO" id="GO:0046677">
    <property type="term" value="P:response to antibiotic"/>
    <property type="evidence" value="ECO:0007669"/>
    <property type="project" value="InterPro"/>
</dbReference>